<accession>A0A841GW07</accession>
<name>A0A841GW07_9BACT</name>
<keyword evidence="2" id="KW-1185">Reference proteome</keyword>
<sequence>MTIILPELSAMDAALRLGAATLAGAALGLNREIRGRAPGCGRTRWWRWARRS</sequence>
<evidence type="ECO:0000313" key="1">
    <source>
        <dbReference type="EMBL" id="MBB6069824.1"/>
    </source>
</evidence>
<organism evidence="1 2">
    <name type="scientific">Longimicrobium terrae</name>
    <dbReference type="NCBI Taxonomy" id="1639882"/>
    <lineage>
        <taxon>Bacteria</taxon>
        <taxon>Pseudomonadati</taxon>
        <taxon>Gemmatimonadota</taxon>
        <taxon>Longimicrobiia</taxon>
        <taxon>Longimicrobiales</taxon>
        <taxon>Longimicrobiaceae</taxon>
        <taxon>Longimicrobium</taxon>
    </lineage>
</organism>
<proteinExistence type="predicted"/>
<evidence type="ECO:0000313" key="2">
    <source>
        <dbReference type="Proteomes" id="UP000582837"/>
    </source>
</evidence>
<dbReference type="Proteomes" id="UP000582837">
    <property type="component" value="Unassembled WGS sequence"/>
</dbReference>
<dbReference type="RefSeq" id="WP_205761769.1">
    <property type="nucleotide sequence ID" value="NZ_JABDTL010000002.1"/>
</dbReference>
<protein>
    <submittedName>
        <fullName evidence="1">Putative membrane protein YhiD involved in acid resistance</fullName>
    </submittedName>
</protein>
<dbReference type="AlphaFoldDB" id="A0A841GW07"/>
<comment type="caution">
    <text evidence="1">The sequence shown here is derived from an EMBL/GenBank/DDBJ whole genome shotgun (WGS) entry which is preliminary data.</text>
</comment>
<reference evidence="1 2" key="1">
    <citation type="submission" date="2020-08" db="EMBL/GenBank/DDBJ databases">
        <title>Genomic Encyclopedia of Type Strains, Phase IV (KMG-IV): sequencing the most valuable type-strain genomes for metagenomic binning, comparative biology and taxonomic classification.</title>
        <authorList>
            <person name="Goeker M."/>
        </authorList>
    </citation>
    <scope>NUCLEOTIDE SEQUENCE [LARGE SCALE GENOMIC DNA]</scope>
    <source>
        <strain evidence="1 2">DSM 29007</strain>
    </source>
</reference>
<dbReference type="EMBL" id="JACHIA010000003">
    <property type="protein sequence ID" value="MBB6069824.1"/>
    <property type="molecule type" value="Genomic_DNA"/>
</dbReference>
<gene>
    <name evidence="1" type="ORF">HNQ61_001441</name>
</gene>